<accession>A0ACC0LVJ7</accession>
<evidence type="ECO:0000313" key="2">
    <source>
        <dbReference type="Proteomes" id="UP001062846"/>
    </source>
</evidence>
<name>A0ACC0LVJ7_RHOML</name>
<dbReference type="Proteomes" id="UP001062846">
    <property type="component" value="Chromosome 11"/>
</dbReference>
<gene>
    <name evidence="1" type="ORF">RHMOL_Rhmol11G0220700</name>
</gene>
<reference evidence="1" key="1">
    <citation type="submission" date="2022-02" db="EMBL/GenBank/DDBJ databases">
        <title>Plant Genome Project.</title>
        <authorList>
            <person name="Zhang R.-G."/>
        </authorList>
    </citation>
    <scope>NUCLEOTIDE SEQUENCE</scope>
    <source>
        <strain evidence="1">AT1</strain>
    </source>
</reference>
<protein>
    <submittedName>
        <fullName evidence="1">Uncharacterized protein</fullName>
    </submittedName>
</protein>
<sequence>MSRHIWAICSKADTLWVKWVHTNILKGRCLWRIQVPAEASWTIRKLFKLRDIVQTWITARVGNGESVFLWLYNWHPLGPLFTKFGEAVVQNRGISLLAKVSFIIHQGVWKWPRVRSPTIQNIIEHTPTTFLPSVDSLDSFVWNLNGSGVFTTKSAWNALRLVRPGVMWAKIVWFSHNVPRWAFIEWLAFWGRLSTKDRLRSWDLLGDTTCCFCDAQNESHEHLFFACPFSHQVWSHLLEMNNIDRGVLAFTDEIAWACNHKAGPSLAHLVFRLSLAASVYWIWRERNFRIFQHQRKDARGLSSQIEEEVRACFVSFQGVKKTVVNSRIVQKWRVPARIFALCS</sequence>
<organism evidence="1 2">
    <name type="scientific">Rhododendron molle</name>
    <name type="common">Chinese azalea</name>
    <name type="synonym">Azalea mollis</name>
    <dbReference type="NCBI Taxonomy" id="49168"/>
    <lineage>
        <taxon>Eukaryota</taxon>
        <taxon>Viridiplantae</taxon>
        <taxon>Streptophyta</taxon>
        <taxon>Embryophyta</taxon>
        <taxon>Tracheophyta</taxon>
        <taxon>Spermatophyta</taxon>
        <taxon>Magnoliopsida</taxon>
        <taxon>eudicotyledons</taxon>
        <taxon>Gunneridae</taxon>
        <taxon>Pentapetalae</taxon>
        <taxon>asterids</taxon>
        <taxon>Ericales</taxon>
        <taxon>Ericaceae</taxon>
        <taxon>Ericoideae</taxon>
        <taxon>Rhodoreae</taxon>
        <taxon>Rhododendron</taxon>
    </lineage>
</organism>
<dbReference type="EMBL" id="CM046398">
    <property type="protein sequence ID" value="KAI8532531.1"/>
    <property type="molecule type" value="Genomic_DNA"/>
</dbReference>
<proteinExistence type="predicted"/>
<keyword evidence="2" id="KW-1185">Reference proteome</keyword>
<evidence type="ECO:0000313" key="1">
    <source>
        <dbReference type="EMBL" id="KAI8532531.1"/>
    </source>
</evidence>
<comment type="caution">
    <text evidence="1">The sequence shown here is derived from an EMBL/GenBank/DDBJ whole genome shotgun (WGS) entry which is preliminary data.</text>
</comment>